<sequence length="300" mass="34561">MKNFSLSLLLLLTGLAPLCAQELNFTVSINADVVQTTERGIFEEMKTAFERFLNDTKWTDDQFRNNEKIKGNLILTIQDQPSIGRFTANAQIQVVRPVYGSTYETLLLNFADRDWEFQFTQSQPLQFNENSFTNNITSLLAYYAYIALGVDYDSFSPLGGTSHYERALTIVNNAQNSGAVGWGQFQSRRNRYWLVENLFSNGQFQPVRQALYDYHLNGLDIFQDTPEEARKNIYESLVEIQKVNAIQPNAILIIAFLDAKNDELVNIFSQGEMSLRRQVYNELLKLDPTRRSKYQKIVQN</sequence>
<evidence type="ECO:0000256" key="1">
    <source>
        <dbReference type="SAM" id="SignalP"/>
    </source>
</evidence>
<keyword evidence="1" id="KW-0732">Signal</keyword>
<comment type="caution">
    <text evidence="2">The sequence shown here is derived from an EMBL/GenBank/DDBJ whole genome shotgun (WGS) entry which is preliminary data.</text>
</comment>
<feature type="chain" id="PRO_5046101505" evidence="1">
    <location>
        <begin position="21"/>
        <end position="300"/>
    </location>
</feature>
<dbReference type="Pfam" id="PF16119">
    <property type="entry name" value="DUF4835"/>
    <property type="match status" value="1"/>
</dbReference>
<protein>
    <submittedName>
        <fullName evidence="2">DUF4835 domain-containing protein</fullName>
    </submittedName>
</protein>
<keyword evidence="3" id="KW-1185">Reference proteome</keyword>
<organism evidence="2 3">
    <name type="scientific">Roseivirga thermotolerans</name>
    <dbReference type="NCBI Taxonomy" id="1758176"/>
    <lineage>
        <taxon>Bacteria</taxon>
        <taxon>Pseudomonadati</taxon>
        <taxon>Bacteroidota</taxon>
        <taxon>Cytophagia</taxon>
        <taxon>Cytophagales</taxon>
        <taxon>Roseivirgaceae</taxon>
        <taxon>Roseivirga</taxon>
    </lineage>
</organism>
<dbReference type="Proteomes" id="UP000658258">
    <property type="component" value="Unassembled WGS sequence"/>
</dbReference>
<evidence type="ECO:0000313" key="3">
    <source>
        <dbReference type="Proteomes" id="UP000658258"/>
    </source>
</evidence>
<reference evidence="3" key="1">
    <citation type="journal article" date="2019" name="Int. J. Syst. Evol. Microbiol.">
        <title>The Global Catalogue of Microorganisms (GCM) 10K type strain sequencing project: providing services to taxonomists for standard genome sequencing and annotation.</title>
        <authorList>
            <consortium name="The Broad Institute Genomics Platform"/>
            <consortium name="The Broad Institute Genome Sequencing Center for Infectious Disease"/>
            <person name="Wu L."/>
            <person name="Ma J."/>
        </authorList>
    </citation>
    <scope>NUCLEOTIDE SEQUENCE [LARGE SCALE GENOMIC DNA]</scope>
    <source>
        <strain evidence="3">CGMCC 1.15111</strain>
    </source>
</reference>
<evidence type="ECO:0000313" key="2">
    <source>
        <dbReference type="EMBL" id="GHE62138.1"/>
    </source>
</evidence>
<proteinExistence type="predicted"/>
<name>A0ABQ3I717_9BACT</name>
<dbReference type="RefSeq" id="WP_229838590.1">
    <property type="nucleotide sequence ID" value="NZ_BNAG01000002.1"/>
</dbReference>
<dbReference type="EMBL" id="BNAG01000002">
    <property type="protein sequence ID" value="GHE62138.1"/>
    <property type="molecule type" value="Genomic_DNA"/>
</dbReference>
<dbReference type="InterPro" id="IPR032274">
    <property type="entry name" value="DUF4835"/>
</dbReference>
<feature type="signal peptide" evidence="1">
    <location>
        <begin position="1"/>
        <end position="20"/>
    </location>
</feature>
<accession>A0ABQ3I717</accession>
<gene>
    <name evidence="2" type="ORF">GCM10011340_16620</name>
</gene>